<sequence>MIFEDVSLAKESNHMEGTKNKLKGPFLLSALSPQGTLPSTGECVASSIFKTICVFFFFLNIFMLKYLKISAAQALRLHLWQAQLCPMRTPQMALWGRCHPYLCLTGEDIPPVCPCLWLHDTWYGC</sequence>
<dbReference type="AlphaFoldDB" id="A0A7J8IM21"/>
<keyword evidence="1" id="KW-0812">Transmembrane</keyword>
<accession>A0A7J8IM21</accession>
<feature type="transmembrane region" description="Helical" evidence="1">
    <location>
        <begin position="47"/>
        <end position="67"/>
    </location>
</feature>
<keyword evidence="1" id="KW-1133">Transmembrane helix</keyword>
<name>A0A7J8IM21_ROUAE</name>
<evidence type="ECO:0000313" key="2">
    <source>
        <dbReference type="EMBL" id="KAF6485706.1"/>
    </source>
</evidence>
<gene>
    <name evidence="2" type="ORF">HJG63_010835</name>
</gene>
<keyword evidence="3" id="KW-1185">Reference proteome</keyword>
<reference evidence="2 3" key="1">
    <citation type="journal article" date="2020" name="Nature">
        <title>Six reference-quality genomes reveal evolution of bat adaptations.</title>
        <authorList>
            <person name="Jebb D."/>
            <person name="Huang Z."/>
            <person name="Pippel M."/>
            <person name="Hughes G.M."/>
            <person name="Lavrichenko K."/>
            <person name="Devanna P."/>
            <person name="Winkler S."/>
            <person name="Jermiin L.S."/>
            <person name="Skirmuntt E.C."/>
            <person name="Katzourakis A."/>
            <person name="Burkitt-Gray L."/>
            <person name="Ray D.A."/>
            <person name="Sullivan K.A.M."/>
            <person name="Roscito J.G."/>
            <person name="Kirilenko B.M."/>
            <person name="Davalos L.M."/>
            <person name="Corthals A.P."/>
            <person name="Power M.L."/>
            <person name="Jones G."/>
            <person name="Ransome R.D."/>
            <person name="Dechmann D.K.N."/>
            <person name="Locatelli A.G."/>
            <person name="Puechmaille S.J."/>
            <person name="Fedrigo O."/>
            <person name="Jarvis E.D."/>
            <person name="Hiller M."/>
            <person name="Vernes S.C."/>
            <person name="Myers E.W."/>
            <person name="Teeling E.C."/>
        </authorList>
    </citation>
    <scope>NUCLEOTIDE SEQUENCE [LARGE SCALE GENOMIC DNA]</scope>
    <source>
        <strain evidence="2">MRouAeg1</strain>
        <tissue evidence="2">Muscle</tissue>
    </source>
</reference>
<proteinExistence type="predicted"/>
<protein>
    <submittedName>
        <fullName evidence="2">Uncharacterized protein</fullName>
    </submittedName>
</protein>
<keyword evidence="1" id="KW-0472">Membrane</keyword>
<comment type="caution">
    <text evidence="2">The sequence shown here is derived from an EMBL/GenBank/DDBJ whole genome shotgun (WGS) entry which is preliminary data.</text>
</comment>
<dbReference type="EMBL" id="JACASE010000003">
    <property type="protein sequence ID" value="KAF6485706.1"/>
    <property type="molecule type" value="Genomic_DNA"/>
</dbReference>
<dbReference type="Proteomes" id="UP000593571">
    <property type="component" value="Unassembled WGS sequence"/>
</dbReference>
<evidence type="ECO:0000256" key="1">
    <source>
        <dbReference type="SAM" id="Phobius"/>
    </source>
</evidence>
<organism evidence="2 3">
    <name type="scientific">Rousettus aegyptiacus</name>
    <name type="common">Egyptian fruit bat</name>
    <name type="synonym">Pteropus aegyptiacus</name>
    <dbReference type="NCBI Taxonomy" id="9407"/>
    <lineage>
        <taxon>Eukaryota</taxon>
        <taxon>Metazoa</taxon>
        <taxon>Chordata</taxon>
        <taxon>Craniata</taxon>
        <taxon>Vertebrata</taxon>
        <taxon>Euteleostomi</taxon>
        <taxon>Mammalia</taxon>
        <taxon>Eutheria</taxon>
        <taxon>Laurasiatheria</taxon>
        <taxon>Chiroptera</taxon>
        <taxon>Yinpterochiroptera</taxon>
        <taxon>Pteropodoidea</taxon>
        <taxon>Pteropodidae</taxon>
        <taxon>Rousettinae</taxon>
        <taxon>Rousettus</taxon>
    </lineage>
</organism>
<evidence type="ECO:0000313" key="3">
    <source>
        <dbReference type="Proteomes" id="UP000593571"/>
    </source>
</evidence>